<dbReference type="PANTHER" id="PTHR32089:SF119">
    <property type="entry name" value="METHYL-ACCEPTING CHEMOTAXIS PROTEIN CTPL"/>
    <property type="match status" value="1"/>
</dbReference>
<dbReference type="InterPro" id="IPR003660">
    <property type="entry name" value="HAMP_dom"/>
</dbReference>
<evidence type="ECO:0000256" key="4">
    <source>
        <dbReference type="ARBA" id="ARBA00023136"/>
    </source>
</evidence>
<evidence type="ECO:0000256" key="8">
    <source>
        <dbReference type="SAM" id="Phobius"/>
    </source>
</evidence>
<dbReference type="PROSITE" id="PS50111">
    <property type="entry name" value="CHEMOTAXIS_TRANSDUC_2"/>
    <property type="match status" value="1"/>
</dbReference>
<evidence type="ECO:0000259" key="10">
    <source>
        <dbReference type="PROSITE" id="PS50885"/>
    </source>
</evidence>
<evidence type="ECO:0000256" key="2">
    <source>
        <dbReference type="ARBA" id="ARBA00022692"/>
    </source>
</evidence>
<proteinExistence type="inferred from homology"/>
<comment type="subcellular location">
    <subcellularLocation>
        <location evidence="1">Membrane</location>
        <topology evidence="1">Multi-pass membrane protein</topology>
    </subcellularLocation>
</comment>
<evidence type="ECO:0000259" key="9">
    <source>
        <dbReference type="PROSITE" id="PS50111"/>
    </source>
</evidence>
<evidence type="ECO:0000256" key="5">
    <source>
        <dbReference type="ARBA" id="ARBA00023224"/>
    </source>
</evidence>
<sequence>MNWIADLSLRWKLTGPLMVLSAVILSIAGTSLLSQAQIRQTTEDMGTTYLPGIENLLEADRDLYQVQVAERTLLLSNNDSSPQFASKQIAQIEENLQQSAERIQKFIDIAKRNDVMAANIGGQVSKYRDSRSRWEALSREIVSRQASGNQEDKAQALALSFGAAEGQFAEMRGVINELTEFTEKQAHLAEETASKLSRQSQFANAGIALAGLFIALVVILSAPRSVITPINALIKHLEDIAKGGGDLSLRLPVAGKDEIGRMATAFNRFVAELQDLVKSIVETSVSLASAAERQRQAAEGGRSCIIEQRQEIEHVATAMNEMTATVHEVARSAVNAADSARNADSDAAVGKTAVNETVASISDLAKAVQNAAAVVHDLEKESANVGSVLEVIKAVADQTNLLALNAAIEAARAGEQGRGFAVVADEVRTLASRTQGSAQEIQSMIEALQSQANRAVHVMNEGRNKAESSVTRAMSAGDTLNKITQAVGLINAMNAQIATAAEEQSCVSDEINRKTVKINDLAGVTAARGDEVAALAGQIDQLAHTLASRVGRFKI</sequence>
<evidence type="ECO:0000256" key="3">
    <source>
        <dbReference type="ARBA" id="ARBA00022989"/>
    </source>
</evidence>
<evidence type="ECO:0000313" key="12">
    <source>
        <dbReference type="Proteomes" id="UP000652176"/>
    </source>
</evidence>
<reference evidence="11 12" key="1">
    <citation type="submission" date="2020-09" db="EMBL/GenBank/DDBJ databases">
        <title>Methylomonas albis sp. nov. and Methylomonas fluvii sp. nov.: Two cold-adapted methanotrophs from the River Elbe and an amended description of Methylovulum psychrotolerans strain Eb1.</title>
        <authorList>
            <person name="Bussmann I.K."/>
            <person name="Klings K.-W."/>
            <person name="Warnstedt J."/>
            <person name="Hoppert M."/>
            <person name="Saborowski A."/>
            <person name="Horn F."/>
            <person name="Liebner S."/>
        </authorList>
    </citation>
    <scope>NUCLEOTIDE SEQUENCE [LARGE SCALE GENOMIC DNA]</scope>
    <source>
        <strain evidence="11 12">EbA</strain>
    </source>
</reference>
<dbReference type="CDD" id="cd11386">
    <property type="entry name" value="MCP_signal"/>
    <property type="match status" value="1"/>
</dbReference>
<accession>A0ABR9CW65</accession>
<dbReference type="EMBL" id="JACXSS010000001">
    <property type="protein sequence ID" value="MBD9355096.1"/>
    <property type="molecule type" value="Genomic_DNA"/>
</dbReference>
<dbReference type="InterPro" id="IPR024478">
    <property type="entry name" value="HlyB_4HB_MCP"/>
</dbReference>
<comment type="caution">
    <text evidence="11">The sequence shown here is derived from an EMBL/GenBank/DDBJ whole genome shotgun (WGS) entry which is preliminary data.</text>
</comment>
<dbReference type="Pfam" id="PF00015">
    <property type="entry name" value="MCPsignal"/>
    <property type="match status" value="1"/>
</dbReference>
<protein>
    <submittedName>
        <fullName evidence="11">Methyl-accepting chemotaxis protein</fullName>
    </submittedName>
</protein>
<feature type="domain" description="HAMP" evidence="10">
    <location>
        <begin position="224"/>
        <end position="278"/>
    </location>
</feature>
<dbReference type="PRINTS" id="PR00260">
    <property type="entry name" value="CHEMTRNSDUCR"/>
</dbReference>
<dbReference type="Proteomes" id="UP000652176">
    <property type="component" value="Unassembled WGS sequence"/>
</dbReference>
<dbReference type="CDD" id="cd06225">
    <property type="entry name" value="HAMP"/>
    <property type="match status" value="1"/>
</dbReference>
<dbReference type="InterPro" id="IPR004090">
    <property type="entry name" value="Chemotax_Me-accpt_rcpt"/>
</dbReference>
<evidence type="ECO:0000256" key="6">
    <source>
        <dbReference type="ARBA" id="ARBA00029447"/>
    </source>
</evidence>
<dbReference type="PROSITE" id="PS50885">
    <property type="entry name" value="HAMP"/>
    <property type="match status" value="1"/>
</dbReference>
<feature type="transmembrane region" description="Helical" evidence="8">
    <location>
        <begin position="13"/>
        <end position="33"/>
    </location>
</feature>
<evidence type="ECO:0000313" key="11">
    <source>
        <dbReference type="EMBL" id="MBD9355096.1"/>
    </source>
</evidence>
<dbReference type="Gene3D" id="1.10.287.950">
    <property type="entry name" value="Methyl-accepting chemotaxis protein"/>
    <property type="match status" value="1"/>
</dbReference>
<dbReference type="PANTHER" id="PTHR32089">
    <property type="entry name" value="METHYL-ACCEPTING CHEMOTAXIS PROTEIN MCPB"/>
    <property type="match status" value="1"/>
</dbReference>
<keyword evidence="5 7" id="KW-0807">Transducer</keyword>
<dbReference type="RefSeq" id="WP_192373500.1">
    <property type="nucleotide sequence ID" value="NZ_CAJHIV010000001.1"/>
</dbReference>
<feature type="transmembrane region" description="Helical" evidence="8">
    <location>
        <begin position="202"/>
        <end position="222"/>
    </location>
</feature>
<dbReference type="SUPFAM" id="SSF58104">
    <property type="entry name" value="Methyl-accepting chemotaxis protein (MCP) signaling domain"/>
    <property type="match status" value="1"/>
</dbReference>
<evidence type="ECO:0000256" key="7">
    <source>
        <dbReference type="PROSITE-ProRule" id="PRU00284"/>
    </source>
</evidence>
<comment type="similarity">
    <text evidence="6">Belongs to the methyl-accepting chemotaxis (MCP) protein family.</text>
</comment>
<dbReference type="SMART" id="SM00283">
    <property type="entry name" value="MA"/>
    <property type="match status" value="1"/>
</dbReference>
<keyword evidence="3 8" id="KW-1133">Transmembrane helix</keyword>
<organism evidence="11 12">
    <name type="scientific">Methylomonas albis</name>
    <dbReference type="NCBI Taxonomy" id="1854563"/>
    <lineage>
        <taxon>Bacteria</taxon>
        <taxon>Pseudomonadati</taxon>
        <taxon>Pseudomonadota</taxon>
        <taxon>Gammaproteobacteria</taxon>
        <taxon>Methylococcales</taxon>
        <taxon>Methylococcaceae</taxon>
        <taxon>Methylomonas</taxon>
    </lineage>
</organism>
<keyword evidence="12" id="KW-1185">Reference proteome</keyword>
<dbReference type="SMART" id="SM00304">
    <property type="entry name" value="HAMP"/>
    <property type="match status" value="2"/>
</dbReference>
<dbReference type="Pfam" id="PF00672">
    <property type="entry name" value="HAMP"/>
    <property type="match status" value="1"/>
</dbReference>
<keyword evidence="2 8" id="KW-0812">Transmembrane</keyword>
<dbReference type="Pfam" id="PF12729">
    <property type="entry name" value="4HB_MCP_1"/>
    <property type="match status" value="1"/>
</dbReference>
<keyword evidence="4 8" id="KW-0472">Membrane</keyword>
<dbReference type="InterPro" id="IPR004089">
    <property type="entry name" value="MCPsignal_dom"/>
</dbReference>
<evidence type="ECO:0000256" key="1">
    <source>
        <dbReference type="ARBA" id="ARBA00004141"/>
    </source>
</evidence>
<name>A0ABR9CW65_9GAMM</name>
<gene>
    <name evidence="11" type="ORF">IE877_04235</name>
</gene>
<feature type="domain" description="Methyl-accepting transducer" evidence="9">
    <location>
        <begin position="283"/>
        <end position="519"/>
    </location>
</feature>